<protein>
    <recommendedName>
        <fullName evidence="2">DUF5735 domain-containing protein</fullName>
    </recommendedName>
</protein>
<evidence type="ECO:0000256" key="1">
    <source>
        <dbReference type="SAM" id="SignalP"/>
    </source>
</evidence>
<proteinExistence type="predicted"/>
<sequence length="389" mass="43589">MWTLIFLSLHLFYCDATISGVRPRIWSVPRESSFPSADEQKPGSETLYQVKLSEGGVLTTSIGSLDLNHSFALASMHVTMYSHVIRVFGSRAEASYALCSIENGRILADQGARVRCLIEGFLQPAATDKLFGSHCVLMPSTRPECVVHLDLSSIGFLDDRPLEIYVRYTAVIIDANNRPNEDLAGLLIHRKMFLPSVYLLRVPESQSVPLPENKGYLTVPSFVRENKFAVNLSLSRGLNSAQIKISGSFRIRSLEMSAQTASNWGVQLHQMRSDEILLEIRNRWDIYSREEDKLDSVSELLLEGELSDMSNRLELRMLAPVNSEPLHVPIPQLVPAPSDMRVFALFQVSASPLLSISINSFVGWLLLHTLRFYLASSPYFLALTAFINQ</sequence>
<evidence type="ECO:0000313" key="3">
    <source>
        <dbReference type="EMBL" id="KAL3316079.1"/>
    </source>
</evidence>
<dbReference type="InterPro" id="IPR043793">
    <property type="entry name" value="DUF5735"/>
</dbReference>
<evidence type="ECO:0000313" key="4">
    <source>
        <dbReference type="Proteomes" id="UP001626550"/>
    </source>
</evidence>
<evidence type="ECO:0000259" key="2">
    <source>
        <dbReference type="Pfam" id="PF19006"/>
    </source>
</evidence>
<comment type="caution">
    <text evidence="3">The sequence shown here is derived from an EMBL/GenBank/DDBJ whole genome shotgun (WGS) entry which is preliminary data.</text>
</comment>
<dbReference type="Proteomes" id="UP001626550">
    <property type="component" value="Unassembled WGS sequence"/>
</dbReference>
<keyword evidence="4" id="KW-1185">Reference proteome</keyword>
<reference evidence="3 4" key="1">
    <citation type="submission" date="2024-11" db="EMBL/GenBank/DDBJ databases">
        <title>Adaptive evolution of stress response genes in parasites aligns with host niche diversity.</title>
        <authorList>
            <person name="Hahn C."/>
            <person name="Resl P."/>
        </authorList>
    </citation>
    <scope>NUCLEOTIDE SEQUENCE [LARGE SCALE GENOMIC DNA]</scope>
    <source>
        <strain evidence="3">EGGRZ-B1_66</strain>
        <tissue evidence="3">Body</tissue>
    </source>
</reference>
<feature type="domain" description="DUF5735" evidence="2">
    <location>
        <begin position="47"/>
        <end position="154"/>
    </location>
</feature>
<name>A0ABD2Q934_9PLAT</name>
<dbReference type="AlphaFoldDB" id="A0ABD2Q934"/>
<organism evidence="3 4">
    <name type="scientific">Cichlidogyrus casuarinus</name>
    <dbReference type="NCBI Taxonomy" id="1844966"/>
    <lineage>
        <taxon>Eukaryota</taxon>
        <taxon>Metazoa</taxon>
        <taxon>Spiralia</taxon>
        <taxon>Lophotrochozoa</taxon>
        <taxon>Platyhelminthes</taxon>
        <taxon>Monogenea</taxon>
        <taxon>Monopisthocotylea</taxon>
        <taxon>Dactylogyridea</taxon>
        <taxon>Ancyrocephalidae</taxon>
        <taxon>Cichlidogyrus</taxon>
    </lineage>
</organism>
<accession>A0ABD2Q934</accession>
<feature type="chain" id="PRO_5044786823" description="DUF5735 domain-containing protein" evidence="1">
    <location>
        <begin position="17"/>
        <end position="389"/>
    </location>
</feature>
<feature type="signal peptide" evidence="1">
    <location>
        <begin position="1"/>
        <end position="16"/>
    </location>
</feature>
<dbReference type="EMBL" id="JBJKFK010000606">
    <property type="protein sequence ID" value="KAL3316079.1"/>
    <property type="molecule type" value="Genomic_DNA"/>
</dbReference>
<gene>
    <name evidence="3" type="ORF">Ciccas_005278</name>
</gene>
<dbReference type="Pfam" id="PF19006">
    <property type="entry name" value="DUF5735"/>
    <property type="match status" value="1"/>
</dbReference>
<keyword evidence="1" id="KW-0732">Signal</keyword>